<keyword evidence="4" id="KW-1185">Reference proteome</keyword>
<dbReference type="InterPro" id="IPR001387">
    <property type="entry name" value="Cro/C1-type_HTH"/>
</dbReference>
<dbReference type="InterPro" id="IPR010982">
    <property type="entry name" value="Lambda_DNA-bd_dom_sf"/>
</dbReference>
<proteinExistence type="predicted"/>
<dbReference type="PROSITE" id="PS50943">
    <property type="entry name" value="HTH_CROC1"/>
    <property type="match status" value="1"/>
</dbReference>
<dbReference type="PANTHER" id="PTHR46797">
    <property type="entry name" value="HTH-TYPE TRANSCRIPTIONAL REGULATOR"/>
    <property type="match status" value="1"/>
</dbReference>
<dbReference type="eggNOG" id="ENOG5033MJP">
    <property type="taxonomic scope" value="Bacteria"/>
</dbReference>
<comment type="caution">
    <text evidence="3">The sequence shown here is derived from an EMBL/GenBank/DDBJ whole genome shotgun (WGS) entry which is preliminary data.</text>
</comment>
<dbReference type="InterPro" id="IPR050807">
    <property type="entry name" value="TransReg_Diox_bact_type"/>
</dbReference>
<keyword evidence="1" id="KW-0238">DNA-binding</keyword>
<organism evidence="3 4">
    <name type="scientific">Synergistes jonesii</name>
    <dbReference type="NCBI Taxonomy" id="2754"/>
    <lineage>
        <taxon>Bacteria</taxon>
        <taxon>Thermotogati</taxon>
        <taxon>Synergistota</taxon>
        <taxon>Synergistia</taxon>
        <taxon>Synergistales</taxon>
        <taxon>Synergistaceae</taxon>
        <taxon>Synergistes</taxon>
    </lineage>
</organism>
<accession>A0A073J6K3</accession>
<dbReference type="SUPFAM" id="SSF47413">
    <property type="entry name" value="lambda repressor-like DNA-binding domains"/>
    <property type="match status" value="1"/>
</dbReference>
<evidence type="ECO:0000313" key="4">
    <source>
        <dbReference type="Proteomes" id="UP000027665"/>
    </source>
</evidence>
<dbReference type="CDD" id="cd00093">
    <property type="entry name" value="HTH_XRE"/>
    <property type="match status" value="1"/>
</dbReference>
<sequence length="143" mass="15985">MNIGDIIAKRRKESNFSQEQLAEAAEISQSYISRIELGKEKPSFELLERIAVALNCELFIDLVPIGEQRRLFTPDEYPVEDNAALQTSTPTWLTLENARALTIFGIAYQKLEIEKNTLSTAELKALEGIIETCLSLITPKGGE</sequence>
<dbReference type="GO" id="GO:0003700">
    <property type="term" value="F:DNA-binding transcription factor activity"/>
    <property type="evidence" value="ECO:0007669"/>
    <property type="project" value="TreeGrafter"/>
</dbReference>
<evidence type="ECO:0000256" key="1">
    <source>
        <dbReference type="ARBA" id="ARBA00023125"/>
    </source>
</evidence>
<dbReference type="OrthoDB" id="1261587at2"/>
<protein>
    <recommendedName>
        <fullName evidence="2">HTH cro/C1-type domain-containing protein</fullName>
    </recommendedName>
</protein>
<dbReference type="GO" id="GO:0003677">
    <property type="term" value="F:DNA binding"/>
    <property type="evidence" value="ECO:0007669"/>
    <property type="project" value="UniProtKB-KW"/>
</dbReference>
<dbReference type="RefSeq" id="WP_051682522.1">
    <property type="nucleotide sequence ID" value="NZ_JMKI01000004.1"/>
</dbReference>
<dbReference type="GO" id="GO:0005829">
    <property type="term" value="C:cytosol"/>
    <property type="evidence" value="ECO:0007669"/>
    <property type="project" value="TreeGrafter"/>
</dbReference>
<dbReference type="Gene3D" id="1.10.260.40">
    <property type="entry name" value="lambda repressor-like DNA-binding domains"/>
    <property type="match status" value="1"/>
</dbReference>
<evidence type="ECO:0000313" key="3">
    <source>
        <dbReference type="EMBL" id="KEJ93357.1"/>
    </source>
</evidence>
<dbReference type="AlphaFoldDB" id="A0A073J6K3"/>
<feature type="domain" description="HTH cro/C1-type" evidence="2">
    <location>
        <begin position="7"/>
        <end position="62"/>
    </location>
</feature>
<gene>
    <name evidence="3" type="ORF">EH55_08635</name>
</gene>
<dbReference type="PANTHER" id="PTHR46797:SF1">
    <property type="entry name" value="METHYLPHOSPHONATE SYNTHASE"/>
    <property type="match status" value="1"/>
</dbReference>
<dbReference type="STRING" id="2754.EH55_08635"/>
<dbReference type="Proteomes" id="UP000027665">
    <property type="component" value="Unassembled WGS sequence"/>
</dbReference>
<dbReference type="EMBL" id="JMKI01000004">
    <property type="protein sequence ID" value="KEJ93357.1"/>
    <property type="molecule type" value="Genomic_DNA"/>
</dbReference>
<name>A0A073J6K3_9BACT</name>
<dbReference type="SMART" id="SM00530">
    <property type="entry name" value="HTH_XRE"/>
    <property type="match status" value="1"/>
</dbReference>
<reference evidence="3 4" key="1">
    <citation type="submission" date="2014-04" db="EMBL/GenBank/DDBJ databases">
        <title>Draft Genome Sequence of Synergistes jonesii.</title>
        <authorList>
            <person name="Coil D.A."/>
            <person name="Eisen J.A."/>
            <person name="Holland-Moritz H.E."/>
        </authorList>
    </citation>
    <scope>NUCLEOTIDE SEQUENCE [LARGE SCALE GENOMIC DNA]</scope>
    <source>
        <strain evidence="3 4">78-1</strain>
    </source>
</reference>
<dbReference type="GeneID" id="90984753"/>
<evidence type="ECO:0000259" key="2">
    <source>
        <dbReference type="PROSITE" id="PS50943"/>
    </source>
</evidence>
<dbReference type="Pfam" id="PF01381">
    <property type="entry name" value="HTH_3"/>
    <property type="match status" value="1"/>
</dbReference>